<dbReference type="Gene3D" id="4.10.240.10">
    <property type="entry name" value="Zn(2)-C6 fungal-type DNA-binding domain"/>
    <property type="match status" value="1"/>
</dbReference>
<sequence>MNTPSDSVTSVHPRDEGESPEREEKRKIKRPRAKLTCLNCKRRKSKCDKCFPCSSCVSRGESKACHYEEGCKPGAEGVTDPGEYKAIQIRLERIEAALTALRSPPATSPSKASPIDTHPLPHTADQERAHSILITSRMGSNPGFPGSIQGKLPEGQEDHINPELVPGFWPSIVLNLTPERSTRWNREMQQIFEVLPSEQQMEYMLEYYFCEMQLLVGLHLSVDPAWLAQLVCLLWVTCHYLAQDEKRLNHESSIRLGFTRSGLLELALKLYDALEMALNCSSWLFKPQLRILQTLLIAIFLNMQGCHYTGRLYGPPPDWSCCLWFEIAAGMQDPSLPANRPIYSVQVVRRAFHDLLLFDTYTIVNSSESPRTLFPYSFPDESILTPAPLNYSEKALLSEGNPSSRSEKTSFVWTLHQSIISREWRKISFLLEHPQDISYAMVIERNQALRDAFTDFLAIQVDGNLTHSESNAFALTYSSYQQRFLRLHRPFFLRGYRDPQFALSKSTIISAAKQIAKTHRRVLRDSATDPIVRSAVFMFQHHITALPILLLNALHDTLSLAEMKQELIESSDVFLETFKSGFQMHIRVAAKGSAIASEMLLDDPPTNLDSIEGLLQNIHVKAKAKERLLLDSSSTSSKTSLSEPINGLSSTESSTMSIQPMNESTTSANANNDWWDLDWTQYLRDM</sequence>
<dbReference type="Proteomes" id="UP001329825">
    <property type="component" value="Chromosome 4"/>
</dbReference>
<dbReference type="PANTHER" id="PTHR31001:SF88">
    <property type="entry name" value="TRANSCRIPTION FACTOR PDR3"/>
    <property type="match status" value="1"/>
</dbReference>
<feature type="region of interest" description="Disordered" evidence="3">
    <location>
        <begin position="102"/>
        <end position="123"/>
    </location>
</feature>
<feature type="compositionally biased region" description="Basic and acidic residues" evidence="3">
    <location>
        <begin position="12"/>
        <end position="26"/>
    </location>
</feature>
<name>A0ABZ1CXA8_9TREE</name>
<dbReference type="SMART" id="SM00066">
    <property type="entry name" value="GAL4"/>
    <property type="match status" value="1"/>
</dbReference>
<comment type="subcellular location">
    <subcellularLocation>
        <location evidence="1">Nucleus</location>
    </subcellularLocation>
</comment>
<dbReference type="GeneID" id="87955469"/>
<proteinExistence type="predicted"/>
<keyword evidence="6" id="KW-1185">Reference proteome</keyword>
<dbReference type="EMBL" id="CP141884">
    <property type="protein sequence ID" value="WRT66383.1"/>
    <property type="molecule type" value="Genomic_DNA"/>
</dbReference>
<feature type="compositionally biased region" description="Polar residues" evidence="3">
    <location>
        <begin position="1"/>
        <end position="10"/>
    </location>
</feature>
<feature type="domain" description="Zn(2)-C6 fungal-type" evidence="4">
    <location>
        <begin position="36"/>
        <end position="67"/>
    </location>
</feature>
<dbReference type="CDD" id="cd00067">
    <property type="entry name" value="GAL4"/>
    <property type="match status" value="1"/>
</dbReference>
<dbReference type="PANTHER" id="PTHR31001">
    <property type="entry name" value="UNCHARACTERIZED TRANSCRIPTIONAL REGULATORY PROTEIN"/>
    <property type="match status" value="1"/>
</dbReference>
<evidence type="ECO:0000256" key="3">
    <source>
        <dbReference type="SAM" id="MobiDB-lite"/>
    </source>
</evidence>
<evidence type="ECO:0000313" key="6">
    <source>
        <dbReference type="Proteomes" id="UP001329825"/>
    </source>
</evidence>
<feature type="compositionally biased region" description="Low complexity" evidence="3">
    <location>
        <begin position="103"/>
        <end position="114"/>
    </location>
</feature>
<dbReference type="InterPro" id="IPR050613">
    <property type="entry name" value="Sec_Metabolite_Reg"/>
</dbReference>
<feature type="region of interest" description="Disordered" evidence="3">
    <location>
        <begin position="1"/>
        <end position="29"/>
    </location>
</feature>
<organism evidence="5 6">
    <name type="scientific">Kwoniella shivajii</name>
    <dbReference type="NCBI Taxonomy" id="564305"/>
    <lineage>
        <taxon>Eukaryota</taxon>
        <taxon>Fungi</taxon>
        <taxon>Dikarya</taxon>
        <taxon>Basidiomycota</taxon>
        <taxon>Agaricomycotina</taxon>
        <taxon>Tremellomycetes</taxon>
        <taxon>Tremellales</taxon>
        <taxon>Cryptococcaceae</taxon>
        <taxon>Kwoniella</taxon>
    </lineage>
</organism>
<dbReference type="RefSeq" id="XP_062791123.1">
    <property type="nucleotide sequence ID" value="XM_062935072.1"/>
</dbReference>
<feature type="compositionally biased region" description="Polar residues" evidence="3">
    <location>
        <begin position="647"/>
        <end position="669"/>
    </location>
</feature>
<gene>
    <name evidence="5" type="ORF">IL334_003338</name>
</gene>
<dbReference type="InterPro" id="IPR001138">
    <property type="entry name" value="Zn2Cys6_DnaBD"/>
</dbReference>
<dbReference type="PROSITE" id="PS00463">
    <property type="entry name" value="ZN2_CY6_FUNGAL_1"/>
    <property type="match status" value="1"/>
</dbReference>
<reference evidence="5 6" key="1">
    <citation type="submission" date="2024-01" db="EMBL/GenBank/DDBJ databases">
        <title>Comparative genomics of Cryptococcus and Kwoniella reveals pathogenesis evolution and contrasting modes of karyotype evolution via chromosome fusion or intercentromeric recombination.</title>
        <authorList>
            <person name="Coelho M.A."/>
            <person name="David-Palma M."/>
            <person name="Shea T."/>
            <person name="Bowers K."/>
            <person name="McGinley-Smith S."/>
            <person name="Mohammad A.W."/>
            <person name="Gnirke A."/>
            <person name="Yurkov A.M."/>
            <person name="Nowrousian M."/>
            <person name="Sun S."/>
            <person name="Cuomo C.A."/>
            <person name="Heitman J."/>
        </authorList>
    </citation>
    <scope>NUCLEOTIDE SEQUENCE [LARGE SCALE GENOMIC DNA]</scope>
    <source>
        <strain evidence="5">CBS 11374</strain>
    </source>
</reference>
<dbReference type="CDD" id="cd12148">
    <property type="entry name" value="fungal_TF_MHR"/>
    <property type="match status" value="1"/>
</dbReference>
<evidence type="ECO:0000313" key="5">
    <source>
        <dbReference type="EMBL" id="WRT66383.1"/>
    </source>
</evidence>
<evidence type="ECO:0000256" key="2">
    <source>
        <dbReference type="ARBA" id="ARBA00023242"/>
    </source>
</evidence>
<feature type="compositionally biased region" description="Low complexity" evidence="3">
    <location>
        <begin position="633"/>
        <end position="642"/>
    </location>
</feature>
<keyword evidence="2" id="KW-0539">Nucleus</keyword>
<dbReference type="InterPro" id="IPR036864">
    <property type="entry name" value="Zn2-C6_fun-type_DNA-bd_sf"/>
</dbReference>
<dbReference type="PROSITE" id="PS50048">
    <property type="entry name" value="ZN2_CY6_FUNGAL_2"/>
    <property type="match status" value="1"/>
</dbReference>
<dbReference type="SUPFAM" id="SSF57701">
    <property type="entry name" value="Zn2/Cys6 DNA-binding domain"/>
    <property type="match status" value="1"/>
</dbReference>
<protein>
    <recommendedName>
        <fullName evidence="4">Zn(2)-C6 fungal-type domain-containing protein</fullName>
    </recommendedName>
</protein>
<accession>A0ABZ1CXA8</accession>
<feature type="region of interest" description="Disordered" evidence="3">
    <location>
        <begin position="633"/>
        <end position="669"/>
    </location>
</feature>
<evidence type="ECO:0000256" key="1">
    <source>
        <dbReference type="ARBA" id="ARBA00004123"/>
    </source>
</evidence>
<evidence type="ECO:0000259" key="4">
    <source>
        <dbReference type="PROSITE" id="PS50048"/>
    </source>
</evidence>